<proteinExistence type="predicted"/>
<dbReference type="GO" id="GO:0043565">
    <property type="term" value="F:sequence-specific DNA binding"/>
    <property type="evidence" value="ECO:0007669"/>
    <property type="project" value="TreeGrafter"/>
</dbReference>
<dbReference type="GO" id="GO:0004803">
    <property type="term" value="F:transposase activity"/>
    <property type="evidence" value="ECO:0007669"/>
    <property type="project" value="InterPro"/>
</dbReference>
<dbReference type="PANTHER" id="PTHR36966:SF1">
    <property type="entry name" value="REP-ASSOCIATED TYROSINE TRANSPOSASE"/>
    <property type="match status" value="1"/>
</dbReference>
<dbReference type="GO" id="GO:0006313">
    <property type="term" value="P:DNA transposition"/>
    <property type="evidence" value="ECO:0007669"/>
    <property type="project" value="InterPro"/>
</dbReference>
<dbReference type="Gene3D" id="3.30.70.1290">
    <property type="entry name" value="Transposase IS200-like"/>
    <property type="match status" value="1"/>
</dbReference>
<dbReference type="Pfam" id="PF01797">
    <property type="entry name" value="Y1_Tnp"/>
    <property type="match status" value="1"/>
</dbReference>
<dbReference type="AlphaFoldDB" id="A0A554LJ69"/>
<feature type="domain" description="Transposase IS200-like" evidence="1">
    <location>
        <begin position="1"/>
        <end position="77"/>
    </location>
</feature>
<dbReference type="PANTHER" id="PTHR36966">
    <property type="entry name" value="REP-ASSOCIATED TYROSINE TRANSPOSASE"/>
    <property type="match status" value="1"/>
</dbReference>
<comment type="caution">
    <text evidence="2">The sequence shown here is derived from an EMBL/GenBank/DDBJ whole genome shotgun (WGS) entry which is preliminary data.</text>
</comment>
<dbReference type="EMBL" id="VMGN01000059">
    <property type="protein sequence ID" value="TSC92911.1"/>
    <property type="molecule type" value="Genomic_DNA"/>
</dbReference>
<dbReference type="InterPro" id="IPR052715">
    <property type="entry name" value="RAYT_transposase"/>
</dbReference>
<protein>
    <submittedName>
        <fullName evidence="2">Transposase</fullName>
    </submittedName>
</protein>
<feature type="non-terminal residue" evidence="2">
    <location>
        <position position="1"/>
    </location>
</feature>
<dbReference type="SUPFAM" id="SSF143422">
    <property type="entry name" value="Transposase IS200-like"/>
    <property type="match status" value="1"/>
</dbReference>
<sequence length="128" mass="15152">SFQLIAYAILQNHYHLIVHVKNPEDLKKFVTEVNGASSKKINDADCMIGRKFWWNYFESFIKNEADFFCHLNYIHQNPIKHKVSDCLSYKFSSYNSWEKIKGKDYLDDCFAKYPIVDFAVFNDDFEAS</sequence>
<dbReference type="Proteomes" id="UP000316495">
    <property type="component" value="Unassembled WGS sequence"/>
</dbReference>
<dbReference type="SMART" id="SM01321">
    <property type="entry name" value="Y1_Tnp"/>
    <property type="match status" value="1"/>
</dbReference>
<gene>
    <name evidence="2" type="ORF">Athens101428_777</name>
</gene>
<evidence type="ECO:0000313" key="3">
    <source>
        <dbReference type="Proteomes" id="UP000316495"/>
    </source>
</evidence>
<dbReference type="InterPro" id="IPR002686">
    <property type="entry name" value="Transposase_17"/>
</dbReference>
<organism evidence="2 3">
    <name type="scientific">Candidatus Berkelbacteria bacterium Athens1014_28</name>
    <dbReference type="NCBI Taxonomy" id="2017145"/>
    <lineage>
        <taxon>Bacteria</taxon>
        <taxon>Candidatus Berkelbacteria</taxon>
    </lineage>
</organism>
<evidence type="ECO:0000259" key="1">
    <source>
        <dbReference type="SMART" id="SM01321"/>
    </source>
</evidence>
<evidence type="ECO:0000313" key="2">
    <source>
        <dbReference type="EMBL" id="TSC92911.1"/>
    </source>
</evidence>
<dbReference type="InterPro" id="IPR036515">
    <property type="entry name" value="Transposase_17_sf"/>
</dbReference>
<accession>A0A554LJ69</accession>
<reference evidence="2 3" key="1">
    <citation type="submission" date="2017-07" db="EMBL/GenBank/DDBJ databases">
        <title>Mechanisms for carbon and nitrogen cycling indicate functional differentiation within the Candidate Phyla Radiation.</title>
        <authorList>
            <person name="Danczak R.E."/>
            <person name="Johnston M.D."/>
            <person name="Kenah C."/>
            <person name="Slattery M."/>
            <person name="Wrighton K.C."/>
            <person name="Wilkins M.J."/>
        </authorList>
    </citation>
    <scope>NUCLEOTIDE SEQUENCE [LARGE SCALE GENOMIC DNA]</scope>
    <source>
        <strain evidence="2">Athens1014_28</strain>
    </source>
</reference>
<name>A0A554LJ69_9BACT</name>